<feature type="compositionally biased region" description="Polar residues" evidence="12">
    <location>
        <begin position="1400"/>
        <end position="1415"/>
    </location>
</feature>
<dbReference type="Gene3D" id="3.30.200.20">
    <property type="entry name" value="Phosphorylase Kinase, domain 1"/>
    <property type="match status" value="1"/>
</dbReference>
<protein>
    <submittedName>
        <fullName evidence="16">Kinesin-like protein 1</fullName>
    </submittedName>
</protein>
<dbReference type="InterPro" id="IPR027640">
    <property type="entry name" value="Kinesin-like_fam"/>
</dbReference>
<dbReference type="PROSITE" id="PS00108">
    <property type="entry name" value="PROTEIN_KINASE_ST"/>
    <property type="match status" value="1"/>
</dbReference>
<comment type="caution">
    <text evidence="16">The sequence shown here is derived from an EMBL/GenBank/DDBJ whole genome shotgun (WGS) entry which is preliminary data.</text>
</comment>
<keyword evidence="3" id="KW-0723">Serine/threonine-protein kinase</keyword>
<name>A0A2U1LP94_ARTAN</name>
<evidence type="ECO:0000256" key="6">
    <source>
        <dbReference type="ARBA" id="ARBA00022777"/>
    </source>
</evidence>
<comment type="similarity">
    <text evidence="1">Belongs to the protein kinase superfamily. TKL Ser/Thr protein kinase family. ROCO subfamily.</text>
</comment>
<evidence type="ECO:0000256" key="11">
    <source>
        <dbReference type="SAM" id="Coils"/>
    </source>
</evidence>
<evidence type="ECO:0000256" key="9">
    <source>
        <dbReference type="PROSITE-ProRule" id="PRU00283"/>
    </source>
</evidence>
<feature type="binding site" evidence="9">
    <location>
        <begin position="874"/>
        <end position="881"/>
    </location>
    <ligand>
        <name>ATP</name>
        <dbReference type="ChEBI" id="CHEBI:30616"/>
    </ligand>
</feature>
<evidence type="ECO:0000259" key="14">
    <source>
        <dbReference type="PROSITE" id="PS50021"/>
    </source>
</evidence>
<dbReference type="GO" id="GO:0004674">
    <property type="term" value="F:protein serine/threonine kinase activity"/>
    <property type="evidence" value="ECO:0007669"/>
    <property type="project" value="UniProtKB-KW"/>
</dbReference>
<keyword evidence="11" id="KW-0175">Coiled coil</keyword>
<feature type="domain" description="Protein kinase" evidence="13">
    <location>
        <begin position="25"/>
        <end position="304"/>
    </location>
</feature>
<evidence type="ECO:0000259" key="13">
    <source>
        <dbReference type="PROSITE" id="PS50011"/>
    </source>
</evidence>
<dbReference type="CDD" id="cd21203">
    <property type="entry name" value="CH_AtKIN14-like"/>
    <property type="match status" value="1"/>
</dbReference>
<dbReference type="GO" id="GO:0008017">
    <property type="term" value="F:microtubule binding"/>
    <property type="evidence" value="ECO:0007669"/>
    <property type="project" value="InterPro"/>
</dbReference>
<dbReference type="SUPFAM" id="SSF52540">
    <property type="entry name" value="P-loop containing nucleoside triphosphate hydrolases"/>
    <property type="match status" value="1"/>
</dbReference>
<dbReference type="InterPro" id="IPR017441">
    <property type="entry name" value="Protein_kinase_ATP_BS"/>
</dbReference>
<dbReference type="GO" id="GO:0007018">
    <property type="term" value="P:microtubule-based movement"/>
    <property type="evidence" value="ECO:0007669"/>
    <property type="project" value="InterPro"/>
</dbReference>
<dbReference type="SUPFAM" id="SSF47576">
    <property type="entry name" value="Calponin-homology domain, CH-domain"/>
    <property type="match status" value="1"/>
</dbReference>
<dbReference type="PROSITE" id="PS50011">
    <property type="entry name" value="PROTEIN_KINASE_DOM"/>
    <property type="match status" value="1"/>
</dbReference>
<dbReference type="GO" id="GO:0005524">
    <property type="term" value="F:ATP binding"/>
    <property type="evidence" value="ECO:0007669"/>
    <property type="project" value="UniProtKB-UniRule"/>
</dbReference>
<dbReference type="SUPFAM" id="SSF56112">
    <property type="entry name" value="Protein kinase-like (PK-like)"/>
    <property type="match status" value="1"/>
</dbReference>
<dbReference type="SMART" id="SM00220">
    <property type="entry name" value="S_TKc"/>
    <property type="match status" value="1"/>
</dbReference>
<dbReference type="PROSITE" id="PS50067">
    <property type="entry name" value="KINESIN_MOTOR_2"/>
    <property type="match status" value="1"/>
</dbReference>
<dbReference type="InterPro" id="IPR027417">
    <property type="entry name" value="P-loop_NTPase"/>
</dbReference>
<dbReference type="EMBL" id="PKPP01008393">
    <property type="protein sequence ID" value="PWA50811.1"/>
    <property type="molecule type" value="Genomic_DNA"/>
</dbReference>
<keyword evidence="6" id="KW-0418">Kinase</keyword>
<reference evidence="16 17" key="1">
    <citation type="journal article" date="2018" name="Mol. Plant">
        <title>The genome of Artemisia annua provides insight into the evolution of Asteraceae family and artemisinin biosynthesis.</title>
        <authorList>
            <person name="Shen Q."/>
            <person name="Zhang L."/>
            <person name="Liao Z."/>
            <person name="Wang S."/>
            <person name="Yan T."/>
            <person name="Shi P."/>
            <person name="Liu M."/>
            <person name="Fu X."/>
            <person name="Pan Q."/>
            <person name="Wang Y."/>
            <person name="Lv Z."/>
            <person name="Lu X."/>
            <person name="Zhang F."/>
            <person name="Jiang W."/>
            <person name="Ma Y."/>
            <person name="Chen M."/>
            <person name="Hao X."/>
            <person name="Li L."/>
            <person name="Tang Y."/>
            <person name="Lv G."/>
            <person name="Zhou Y."/>
            <person name="Sun X."/>
            <person name="Brodelius P.E."/>
            <person name="Rose J.K.C."/>
            <person name="Tang K."/>
        </authorList>
    </citation>
    <scope>NUCLEOTIDE SEQUENCE [LARGE SCALE GENOMIC DNA]</scope>
    <source>
        <strain evidence="17">cv. Huhao1</strain>
        <tissue evidence="16">Leaf</tissue>
    </source>
</reference>
<evidence type="ECO:0000256" key="8">
    <source>
        <dbReference type="ARBA" id="ARBA00023175"/>
    </source>
</evidence>
<organism evidence="16 17">
    <name type="scientific">Artemisia annua</name>
    <name type="common">Sweet wormwood</name>
    <dbReference type="NCBI Taxonomy" id="35608"/>
    <lineage>
        <taxon>Eukaryota</taxon>
        <taxon>Viridiplantae</taxon>
        <taxon>Streptophyta</taxon>
        <taxon>Embryophyta</taxon>
        <taxon>Tracheophyta</taxon>
        <taxon>Spermatophyta</taxon>
        <taxon>Magnoliopsida</taxon>
        <taxon>eudicotyledons</taxon>
        <taxon>Gunneridae</taxon>
        <taxon>Pentapetalae</taxon>
        <taxon>asterids</taxon>
        <taxon>campanulids</taxon>
        <taxon>Asterales</taxon>
        <taxon>Asteraceae</taxon>
        <taxon>Asteroideae</taxon>
        <taxon>Anthemideae</taxon>
        <taxon>Artemisiinae</taxon>
        <taxon>Artemisia</taxon>
    </lineage>
</organism>
<keyword evidence="17" id="KW-1185">Reference proteome</keyword>
<dbReference type="Pfam" id="PF00225">
    <property type="entry name" value="Kinesin"/>
    <property type="match status" value="1"/>
</dbReference>
<feature type="compositionally biased region" description="Basic and acidic residues" evidence="12">
    <location>
        <begin position="1154"/>
        <end position="1164"/>
    </location>
</feature>
<feature type="coiled-coil region" evidence="11">
    <location>
        <begin position="1101"/>
        <end position="1135"/>
    </location>
</feature>
<evidence type="ECO:0000256" key="3">
    <source>
        <dbReference type="ARBA" id="ARBA00022527"/>
    </source>
</evidence>
<evidence type="ECO:0000256" key="12">
    <source>
        <dbReference type="SAM" id="MobiDB-lite"/>
    </source>
</evidence>
<dbReference type="InterPro" id="IPR031852">
    <property type="entry name" value="Vik1/Cik1_MT-bd"/>
</dbReference>
<evidence type="ECO:0000313" key="17">
    <source>
        <dbReference type="Proteomes" id="UP000245207"/>
    </source>
</evidence>
<evidence type="ECO:0000256" key="4">
    <source>
        <dbReference type="ARBA" id="ARBA00022679"/>
    </source>
</evidence>
<evidence type="ECO:0000256" key="1">
    <source>
        <dbReference type="ARBA" id="ARBA00008171"/>
    </source>
</evidence>
<feature type="binding site" evidence="10">
    <location>
        <position position="58"/>
    </location>
    <ligand>
        <name>ATP</name>
        <dbReference type="ChEBI" id="CHEBI:30616"/>
    </ligand>
</feature>
<evidence type="ECO:0000256" key="2">
    <source>
        <dbReference type="ARBA" id="ARBA00010899"/>
    </source>
</evidence>
<keyword evidence="8 9" id="KW-0505">Motor protein</keyword>
<dbReference type="FunFam" id="3.40.850.10:FF:000178">
    <property type="entry name" value="Kinesin-related protein3"/>
    <property type="match status" value="1"/>
</dbReference>
<dbReference type="Pfam" id="PF16796">
    <property type="entry name" value="Microtub_bd"/>
    <property type="match status" value="1"/>
</dbReference>
<keyword evidence="5 9" id="KW-0547">Nucleotide-binding</keyword>
<dbReference type="GO" id="GO:0003777">
    <property type="term" value="F:microtubule motor activity"/>
    <property type="evidence" value="ECO:0007669"/>
    <property type="project" value="InterPro"/>
</dbReference>
<feature type="region of interest" description="Disordered" evidence="12">
    <location>
        <begin position="1154"/>
        <end position="1177"/>
    </location>
</feature>
<evidence type="ECO:0000256" key="7">
    <source>
        <dbReference type="ARBA" id="ARBA00022840"/>
    </source>
</evidence>
<dbReference type="InterPro" id="IPR001715">
    <property type="entry name" value="CH_dom"/>
</dbReference>
<feature type="domain" description="Kinesin motor" evidence="15">
    <location>
        <begin position="790"/>
        <end position="1087"/>
    </location>
</feature>
<dbReference type="Gene3D" id="1.10.418.10">
    <property type="entry name" value="Calponin-like domain"/>
    <property type="match status" value="1"/>
</dbReference>
<dbReference type="Pfam" id="PF07714">
    <property type="entry name" value="PK_Tyr_Ser-Thr"/>
    <property type="match status" value="1"/>
</dbReference>
<dbReference type="FunFam" id="3.30.200.20:FF:000039">
    <property type="entry name" value="receptor-like protein kinase FERONIA"/>
    <property type="match status" value="1"/>
</dbReference>
<gene>
    <name evidence="16" type="ORF">CTI12_AA467340</name>
</gene>
<feature type="domain" description="Calponin-homology (CH)" evidence="14">
    <location>
        <begin position="442"/>
        <end position="560"/>
    </location>
</feature>
<dbReference type="InterPro" id="IPR036961">
    <property type="entry name" value="Kinesin_motor_dom_sf"/>
</dbReference>
<dbReference type="SMART" id="SM00129">
    <property type="entry name" value="KISc"/>
    <property type="match status" value="1"/>
</dbReference>
<feature type="compositionally biased region" description="Basic and acidic residues" evidence="12">
    <location>
        <begin position="1390"/>
        <end position="1399"/>
    </location>
</feature>
<dbReference type="Gene3D" id="1.10.510.10">
    <property type="entry name" value="Transferase(Phosphotransferase) domain 1"/>
    <property type="match status" value="1"/>
</dbReference>
<dbReference type="InterPro" id="IPR036872">
    <property type="entry name" value="CH_dom_sf"/>
</dbReference>
<keyword evidence="7 9" id="KW-0067">ATP-binding</keyword>
<dbReference type="FunFam" id="1.10.418.10:FF:000067">
    <property type="entry name" value="kinesin-like protein KIN-14F"/>
    <property type="match status" value="1"/>
</dbReference>
<keyword evidence="4" id="KW-0808">Transferase</keyword>
<dbReference type="SMART" id="SM00033">
    <property type="entry name" value="CH"/>
    <property type="match status" value="1"/>
</dbReference>
<evidence type="ECO:0000259" key="15">
    <source>
        <dbReference type="PROSITE" id="PS50067"/>
    </source>
</evidence>
<dbReference type="PRINTS" id="PR00380">
    <property type="entry name" value="KINESINHEAVY"/>
</dbReference>
<dbReference type="InterPro" id="IPR011009">
    <property type="entry name" value="Kinase-like_dom_sf"/>
</dbReference>
<dbReference type="OrthoDB" id="3176171at2759"/>
<proteinExistence type="inferred from homology"/>
<comment type="similarity">
    <text evidence="2">Belongs to the TRAFAC class myosin-kinesin ATPase superfamily. Kinesin family. KIN-14 subfamily.</text>
</comment>
<accession>A0A2U1LP94</accession>
<dbReference type="GO" id="GO:0015630">
    <property type="term" value="C:microtubule cytoskeleton"/>
    <property type="evidence" value="ECO:0007669"/>
    <property type="project" value="TreeGrafter"/>
</dbReference>
<sequence length="1434" mass="160765">MASSMKGFEHLEIQLEEIKSATNNFNEENVIGHGGFGKVYKGELSDSHSEGKSLVAIKRLDRRHGQGDAEFYKEVRMLSCYRHENIISLLGFSHGRDEMILVYEYASRGSLDRYLKDVNLTWTQRLKICLDAAKGLSYLHDPRETYQRLIHCDIKSANILLDENFIAKVADFGLSKIGPANQRNSILVTGPLGSHGYCDPVFMETYTLTKESDVYSFGVVLFEVLCGKLCVEYSKGQQKVIHLPMWKQSFKEKKLDRIILEDIKQQMNLRSLETFSGIAYQCLKRLREERPTMSLVVEKLEIALQMQMLPEKYVEIANAAVDPLLCKSLEEFKELLSKGILLKGDFGNWCLACVGFVATLEIVDVVGEILPTSKCRQLATHPFVKSFKNRDIMPQEVSTKSMIYSTPSKNLRGLKGLNSLTNGTEEFIDDRELAQRKAEAAAARRNQAAEWLRQMDGGASEVLPMEPTEEHFCLSLRNGLILCNVLNKVNPGAIPKVVEIPIIDTDGAAQTAIQYFENMRNFLVAVGQMKLLTFEVSDLEKGGSSGKVVDCILCLKGYYEWRQSGGIGVWKYGGTVRITSFPKGSSSSLIGSESADESLDESESSQFEELLEYLHLSSEVIDIVLRKAVKDLSALLISQGNQLGLFLKNLLKGNCKPLLKHEFLKAISKYINERSSLVSDDISKFCVCGGKGQGQNIGYAPDNTSVLDIQQKQLEELKASYHLIKLELQKAHLTWEQELKKIAHHAKDLEVASSSYHKVLEENRQLYNQVQDLKGKLVCSWELFCCFSGAIRVYCRVKPFQRNQSDEQSTVDYIGEDGNIMIVNRHKQGKDARKMFTFNKVFGGNTTQEQIYVDTQPLIRSMLDGYNVCIFAYGQTGSGKTYTMSGPDITTEDTWGVNYRALRDLFQLSEARKGFIKNNSQLNGLNVPDASLVPVKCTQDVLDLMRIGHKNRAVGATALNERSSRSHSVLTVHIRGKEIVSGSTLKGCLHLVDLAGSERVDKSEAVGERLKEAQHINRSLSALGDVISALAQKSTHVPYRNSKLTQVLQDSLGGHAKTLMFVHINPETNAIGETISTLKFAERVASIELGAAKSNKETGEIREMKEEISNMKLLLEKKEAELEQLRSGNARAAISPVRMSRCNPTISLRPDANQRHVDENKPSEVRSCSSGKQRRTRFPSKFTDKEFIPRMPLLAEEGSESPSIRRSISTDRGAHIKTRIKPDIPDNPAITKSQYPTRAFINRSLATLPVLPPTENKKGYLSSQDNFSEALHNHPRINSRKTNHEQEEEQFKQMLNVRHGGIGKVKLENNQVKAKSQVPVKIHKSDLIRTVYADMDVGETIEEGRRSDFSETENENGSTKLHIPNGMKKLQRSSSRSSHNVEVRLTLSSRYREPGRNENKPSNGTKNGNEGSNASVPKFRRSRSTPRGKFMVLP</sequence>
<dbReference type="Proteomes" id="UP000245207">
    <property type="component" value="Unassembled WGS sequence"/>
</dbReference>
<dbReference type="InterPro" id="IPR001752">
    <property type="entry name" value="Kinesin_motor_dom"/>
</dbReference>
<feature type="region of interest" description="Disordered" evidence="12">
    <location>
        <begin position="1342"/>
        <end position="1434"/>
    </location>
</feature>
<dbReference type="PANTHER" id="PTHR47972">
    <property type="entry name" value="KINESIN-LIKE PROTEIN KLP-3"/>
    <property type="match status" value="1"/>
</dbReference>
<evidence type="ECO:0000256" key="5">
    <source>
        <dbReference type="ARBA" id="ARBA00022741"/>
    </source>
</evidence>
<dbReference type="STRING" id="35608.A0A2U1LP94"/>
<dbReference type="Pfam" id="PF00307">
    <property type="entry name" value="CH"/>
    <property type="match status" value="1"/>
</dbReference>
<dbReference type="PROSITE" id="PS00107">
    <property type="entry name" value="PROTEIN_KINASE_ATP"/>
    <property type="match status" value="1"/>
</dbReference>
<dbReference type="Gene3D" id="3.40.850.10">
    <property type="entry name" value="Kinesin motor domain"/>
    <property type="match status" value="2"/>
</dbReference>
<evidence type="ECO:0000256" key="10">
    <source>
        <dbReference type="PROSITE-ProRule" id="PRU10141"/>
    </source>
</evidence>
<dbReference type="PROSITE" id="PS50021">
    <property type="entry name" value="CH"/>
    <property type="match status" value="1"/>
</dbReference>
<dbReference type="PANTHER" id="PTHR47972:SF28">
    <property type="entry name" value="KINESIN-LIKE PROTEIN KLP-3"/>
    <property type="match status" value="1"/>
</dbReference>
<evidence type="ECO:0000313" key="16">
    <source>
        <dbReference type="EMBL" id="PWA50811.1"/>
    </source>
</evidence>
<dbReference type="InterPro" id="IPR000719">
    <property type="entry name" value="Prot_kinase_dom"/>
</dbReference>
<dbReference type="InterPro" id="IPR001245">
    <property type="entry name" value="Ser-Thr/Tyr_kinase_cat_dom"/>
</dbReference>
<dbReference type="InterPro" id="IPR008271">
    <property type="entry name" value="Ser/Thr_kinase_AS"/>
</dbReference>